<dbReference type="EMBL" id="BAABJQ010000001">
    <property type="protein sequence ID" value="GAA5177271.1"/>
    <property type="molecule type" value="Genomic_DNA"/>
</dbReference>
<feature type="compositionally biased region" description="Polar residues" evidence="1">
    <location>
        <begin position="30"/>
        <end position="39"/>
    </location>
</feature>
<proteinExistence type="predicted"/>
<evidence type="ECO:0000256" key="1">
    <source>
        <dbReference type="SAM" id="MobiDB-lite"/>
    </source>
</evidence>
<accession>A0ABP9RGF9</accession>
<comment type="caution">
    <text evidence="2">The sequence shown here is derived from an EMBL/GenBank/DDBJ whole genome shotgun (WGS) entry which is preliminary data.</text>
</comment>
<gene>
    <name evidence="2" type="ORF">GCM10023322_01610</name>
</gene>
<name>A0ABP9RGF9_9ACTN</name>
<keyword evidence="3" id="KW-1185">Reference proteome</keyword>
<organism evidence="2 3">
    <name type="scientific">Rugosimonospora acidiphila</name>
    <dbReference type="NCBI Taxonomy" id="556531"/>
    <lineage>
        <taxon>Bacteria</taxon>
        <taxon>Bacillati</taxon>
        <taxon>Actinomycetota</taxon>
        <taxon>Actinomycetes</taxon>
        <taxon>Micromonosporales</taxon>
        <taxon>Micromonosporaceae</taxon>
        <taxon>Rugosimonospora</taxon>
    </lineage>
</organism>
<evidence type="ECO:0000313" key="2">
    <source>
        <dbReference type="EMBL" id="GAA5177271.1"/>
    </source>
</evidence>
<protein>
    <submittedName>
        <fullName evidence="2">Uncharacterized protein</fullName>
    </submittedName>
</protein>
<feature type="compositionally biased region" description="Polar residues" evidence="1">
    <location>
        <begin position="1"/>
        <end position="11"/>
    </location>
</feature>
<reference evidence="3" key="1">
    <citation type="journal article" date="2019" name="Int. J. Syst. Evol. Microbiol.">
        <title>The Global Catalogue of Microorganisms (GCM) 10K type strain sequencing project: providing services to taxonomists for standard genome sequencing and annotation.</title>
        <authorList>
            <consortium name="The Broad Institute Genomics Platform"/>
            <consortium name="The Broad Institute Genome Sequencing Center for Infectious Disease"/>
            <person name="Wu L."/>
            <person name="Ma J."/>
        </authorList>
    </citation>
    <scope>NUCLEOTIDE SEQUENCE [LARGE SCALE GENOMIC DNA]</scope>
    <source>
        <strain evidence="3">JCM 18304</strain>
    </source>
</reference>
<feature type="region of interest" description="Disordered" evidence="1">
    <location>
        <begin position="1"/>
        <end position="87"/>
    </location>
</feature>
<evidence type="ECO:0000313" key="3">
    <source>
        <dbReference type="Proteomes" id="UP001501570"/>
    </source>
</evidence>
<sequence length="87" mass="9353">MSASFIHNATTAVAADTPKTTTPAMAEIRTQPQPSTGAGDNTAPRRDGILVPFPPGSPRERIDVEPPFASPERPHPWVGLSPLWQRV</sequence>
<dbReference type="Proteomes" id="UP001501570">
    <property type="component" value="Unassembled WGS sequence"/>
</dbReference>